<accession>A0A8J2KHR9</accession>
<feature type="signal peptide" evidence="1">
    <location>
        <begin position="1"/>
        <end position="16"/>
    </location>
</feature>
<evidence type="ECO:0000313" key="3">
    <source>
        <dbReference type="Proteomes" id="UP000708208"/>
    </source>
</evidence>
<dbReference type="Proteomes" id="UP000708208">
    <property type="component" value="Unassembled WGS sequence"/>
</dbReference>
<dbReference type="EMBL" id="CAJVCH010288156">
    <property type="protein sequence ID" value="CAG7785057.1"/>
    <property type="molecule type" value="Genomic_DNA"/>
</dbReference>
<gene>
    <name evidence="2" type="ORF">AFUS01_LOCUS23707</name>
</gene>
<name>A0A8J2KHR9_9HEXA</name>
<organism evidence="2 3">
    <name type="scientific">Allacma fusca</name>
    <dbReference type="NCBI Taxonomy" id="39272"/>
    <lineage>
        <taxon>Eukaryota</taxon>
        <taxon>Metazoa</taxon>
        <taxon>Ecdysozoa</taxon>
        <taxon>Arthropoda</taxon>
        <taxon>Hexapoda</taxon>
        <taxon>Collembola</taxon>
        <taxon>Symphypleona</taxon>
        <taxon>Sminthuridae</taxon>
        <taxon>Allacma</taxon>
    </lineage>
</organism>
<keyword evidence="3" id="KW-1185">Reference proteome</keyword>
<keyword evidence="1" id="KW-0732">Signal</keyword>
<feature type="chain" id="PRO_5035289642" evidence="1">
    <location>
        <begin position="17"/>
        <end position="114"/>
    </location>
</feature>
<comment type="caution">
    <text evidence="2">The sequence shown here is derived from an EMBL/GenBank/DDBJ whole genome shotgun (WGS) entry which is preliminary data.</text>
</comment>
<evidence type="ECO:0000256" key="1">
    <source>
        <dbReference type="SAM" id="SignalP"/>
    </source>
</evidence>
<protein>
    <submittedName>
        <fullName evidence="2">Uncharacterized protein</fullName>
    </submittedName>
</protein>
<dbReference type="AlphaFoldDB" id="A0A8J2KHR9"/>
<proteinExistence type="predicted"/>
<reference evidence="2" key="1">
    <citation type="submission" date="2021-06" db="EMBL/GenBank/DDBJ databases">
        <authorList>
            <person name="Hodson N. C."/>
            <person name="Mongue J. A."/>
            <person name="Jaron S. K."/>
        </authorList>
    </citation>
    <scope>NUCLEOTIDE SEQUENCE</scope>
</reference>
<evidence type="ECO:0000313" key="2">
    <source>
        <dbReference type="EMBL" id="CAG7785057.1"/>
    </source>
</evidence>
<sequence length="114" mass="12088">MRAVTCFAFVFVACLAELIPMGSGTAYKYFRSIGPERRLSKLGVREQNIPVLDSGLSTPAIPEENIPGSPPVNVANLVANVANGIIGTNGAGGLARPVVRPVRHQKSHHVDVTE</sequence>